<name>A0A137NRU1_CONC2</name>
<feature type="non-terminal residue" evidence="1">
    <location>
        <position position="65"/>
    </location>
</feature>
<organism evidence="1 2">
    <name type="scientific">Conidiobolus coronatus (strain ATCC 28846 / CBS 209.66 / NRRL 28638)</name>
    <name type="common">Delacroixia coronata</name>
    <dbReference type="NCBI Taxonomy" id="796925"/>
    <lineage>
        <taxon>Eukaryota</taxon>
        <taxon>Fungi</taxon>
        <taxon>Fungi incertae sedis</taxon>
        <taxon>Zoopagomycota</taxon>
        <taxon>Entomophthoromycotina</taxon>
        <taxon>Entomophthoromycetes</taxon>
        <taxon>Entomophthorales</taxon>
        <taxon>Ancylistaceae</taxon>
        <taxon>Conidiobolus</taxon>
    </lineage>
</organism>
<keyword evidence="2" id="KW-1185">Reference proteome</keyword>
<accession>A0A137NRU1</accession>
<dbReference type="Proteomes" id="UP000070444">
    <property type="component" value="Unassembled WGS sequence"/>
</dbReference>
<reference evidence="1 2" key="1">
    <citation type="journal article" date="2015" name="Genome Biol. Evol.">
        <title>Phylogenomic analyses indicate that early fungi evolved digesting cell walls of algal ancestors of land plants.</title>
        <authorList>
            <person name="Chang Y."/>
            <person name="Wang S."/>
            <person name="Sekimoto S."/>
            <person name="Aerts A.L."/>
            <person name="Choi C."/>
            <person name="Clum A."/>
            <person name="LaButti K.M."/>
            <person name="Lindquist E.A."/>
            <person name="Yee Ngan C."/>
            <person name="Ohm R.A."/>
            <person name="Salamov A.A."/>
            <person name="Grigoriev I.V."/>
            <person name="Spatafora J.W."/>
            <person name="Berbee M.L."/>
        </authorList>
    </citation>
    <scope>NUCLEOTIDE SEQUENCE [LARGE SCALE GENOMIC DNA]</scope>
    <source>
        <strain evidence="1 2">NRRL 28638</strain>
    </source>
</reference>
<dbReference type="AlphaFoldDB" id="A0A137NRU1"/>
<sequence>MSVSLLVIGIWGIFVENGIVNTSNQVQVVIVAAVTQYLLTLPIKWNLGYAYRYHGVAAYLALVLT</sequence>
<protein>
    <submittedName>
        <fullName evidence="1">Uncharacterized protein</fullName>
    </submittedName>
</protein>
<gene>
    <name evidence="1" type="ORF">CONCODRAFT_12933</name>
</gene>
<dbReference type="EMBL" id="KQ964875">
    <property type="protein sequence ID" value="KXN65465.1"/>
    <property type="molecule type" value="Genomic_DNA"/>
</dbReference>
<proteinExistence type="predicted"/>
<evidence type="ECO:0000313" key="1">
    <source>
        <dbReference type="EMBL" id="KXN65465.1"/>
    </source>
</evidence>
<evidence type="ECO:0000313" key="2">
    <source>
        <dbReference type="Proteomes" id="UP000070444"/>
    </source>
</evidence>